<sequence length="66" mass="7351">MDIGHGLTVELLLYTCRLANDPVDRKSISEYVTRIDDNVISYASLKQGINAQSTTEAKYVAMSEEL</sequence>
<dbReference type="EMBL" id="RCMV01000005">
    <property type="protein sequence ID" value="KAG3229086.1"/>
    <property type="molecule type" value="Genomic_DNA"/>
</dbReference>
<proteinExistence type="predicted"/>
<dbReference type="EMBL" id="RCMV01000005">
    <property type="protein sequence ID" value="KAG3229108.1"/>
    <property type="molecule type" value="Genomic_DNA"/>
</dbReference>
<dbReference type="Proteomes" id="UP000760860">
    <property type="component" value="Unassembled WGS sequence"/>
</dbReference>
<dbReference type="VEuPathDB" id="FungiDB:PC110_g894"/>
<reference evidence="2" key="1">
    <citation type="submission" date="2018-05" db="EMBL/GenBank/DDBJ databases">
        <title>Effector identification in a new, highly contiguous assembly of the strawberry crown rot pathogen Phytophthora cactorum.</title>
        <authorList>
            <person name="Armitage A.D."/>
            <person name="Nellist C.F."/>
            <person name="Bates H."/>
            <person name="Vickerstaff R.J."/>
            <person name="Harrison R.J."/>
        </authorList>
    </citation>
    <scope>NUCLEOTIDE SEQUENCE</scope>
    <source>
        <strain evidence="2">P421</strain>
    </source>
</reference>
<accession>A0A8T1IZA4</accession>
<dbReference type="AlphaFoldDB" id="A0A8T1IZA4"/>
<organism evidence="2 3">
    <name type="scientific">Phytophthora cactorum</name>
    <dbReference type="NCBI Taxonomy" id="29920"/>
    <lineage>
        <taxon>Eukaryota</taxon>
        <taxon>Sar</taxon>
        <taxon>Stramenopiles</taxon>
        <taxon>Oomycota</taxon>
        <taxon>Peronosporomycetes</taxon>
        <taxon>Peronosporales</taxon>
        <taxon>Peronosporaceae</taxon>
        <taxon>Phytophthora</taxon>
    </lineage>
</organism>
<evidence type="ECO:0000313" key="1">
    <source>
        <dbReference type="EMBL" id="KAG3229086.1"/>
    </source>
</evidence>
<evidence type="ECO:0000313" key="3">
    <source>
        <dbReference type="Proteomes" id="UP000760860"/>
    </source>
</evidence>
<protein>
    <submittedName>
        <fullName evidence="2">Uncharacterized protein</fullName>
    </submittedName>
</protein>
<comment type="caution">
    <text evidence="2">The sequence shown here is derived from an EMBL/GenBank/DDBJ whole genome shotgun (WGS) entry which is preliminary data.</text>
</comment>
<name>A0A8T1IZA4_9STRA</name>
<evidence type="ECO:0000313" key="2">
    <source>
        <dbReference type="EMBL" id="KAG3229108.1"/>
    </source>
</evidence>
<gene>
    <name evidence="2" type="ORF">PC129_g377</name>
    <name evidence="1" type="ORF">PC129_g407</name>
</gene>